<dbReference type="GO" id="GO:0008957">
    <property type="term" value="F:phenylacetaldehyde dehydrogenase (NAD+) activity"/>
    <property type="evidence" value="ECO:0007669"/>
    <property type="project" value="UniProtKB-EC"/>
</dbReference>
<evidence type="ECO:0000256" key="2">
    <source>
        <dbReference type="ARBA" id="ARBA00023002"/>
    </source>
</evidence>
<dbReference type="InterPro" id="IPR015590">
    <property type="entry name" value="Aldehyde_DH_dom"/>
</dbReference>
<keyword evidence="2 4" id="KW-0560">Oxidoreductase</keyword>
<dbReference type="Proteomes" id="UP000494329">
    <property type="component" value="Unassembled WGS sequence"/>
</dbReference>
<evidence type="ECO:0000259" key="3">
    <source>
        <dbReference type="Pfam" id="PF00171"/>
    </source>
</evidence>
<dbReference type="InterPro" id="IPR016163">
    <property type="entry name" value="Ald_DH_C"/>
</dbReference>
<feature type="domain" description="Aldehyde dehydrogenase" evidence="3">
    <location>
        <begin position="31"/>
        <end position="493"/>
    </location>
</feature>
<proteinExistence type="inferred from homology"/>
<dbReference type="CDD" id="cd07114">
    <property type="entry name" value="ALDH_DhaS"/>
    <property type="match status" value="1"/>
</dbReference>
<dbReference type="FunFam" id="3.40.309.10:FF:000012">
    <property type="entry name" value="Betaine aldehyde dehydrogenase"/>
    <property type="match status" value="1"/>
</dbReference>
<dbReference type="FunFam" id="3.40.605.10:FF:000007">
    <property type="entry name" value="NAD/NADP-dependent betaine aldehyde dehydrogenase"/>
    <property type="match status" value="1"/>
</dbReference>
<dbReference type="InterPro" id="IPR016162">
    <property type="entry name" value="Ald_DH_N"/>
</dbReference>
<dbReference type="EC" id="1.2.1.39" evidence="4"/>
<name>A0A6J5DB12_9BURK</name>
<gene>
    <name evidence="4" type="primary">styD_1</name>
    <name evidence="4" type="ORF">LMG29739_01048</name>
</gene>
<dbReference type="Gene3D" id="3.40.309.10">
    <property type="entry name" value="Aldehyde Dehydrogenase, Chain A, domain 2"/>
    <property type="match status" value="1"/>
</dbReference>
<dbReference type="InterPro" id="IPR016161">
    <property type="entry name" value="Ald_DH/histidinol_DH"/>
</dbReference>
<dbReference type="AlphaFoldDB" id="A0A6J5DB12"/>
<keyword evidence="5" id="KW-1185">Reference proteome</keyword>
<dbReference type="SUPFAM" id="SSF53720">
    <property type="entry name" value="ALDH-like"/>
    <property type="match status" value="1"/>
</dbReference>
<organism evidence="4 5">
    <name type="scientific">Paraburkholderia solisilvae</name>
    <dbReference type="NCBI Taxonomy" id="624376"/>
    <lineage>
        <taxon>Bacteria</taxon>
        <taxon>Pseudomonadati</taxon>
        <taxon>Pseudomonadota</taxon>
        <taxon>Betaproteobacteria</taxon>
        <taxon>Burkholderiales</taxon>
        <taxon>Burkholderiaceae</taxon>
        <taxon>Paraburkholderia</taxon>
    </lineage>
</organism>
<sequence length="515" mass="56070">MGNRKETGKEIAMDAVNKQHLEAQLLIDGEWTGAESGRTMDVVNPATGAVIGSLAAASEADVDRAVRAGHAAFERGEWRDMPIQQRARLLNRFADLFEADLENFYKLETLNNGRPISETRAQISRLPQFYRYFAALALTRRSDVIPIEGPYLCYTQRVPLGVVALMTSFNHPLMILSKSLAPALATGNSVVIKASEQTPLTTVRLVRLLEEAGVPKGVVNVVNGEGRVCGAALAKHELIRKVVFTGGTEVGRSIGEAAARTFALTTLELGGKGAVIMFDDMDLERAVNGAAFASFIGAGQTCVCGSRILVHETIYKAFLERFRTKAAGIRIGNPEDPKTQLGPVISDRSRQRILGMLARAEQDGAKLLTGGKIPSHLSQGFYLEPTVLYDVDPQCEIGQDEVFGPVTVVMPFKDEADAIRIANDSQFGLAASIWTNDVARAHRVASKLEFGMVWVNDHHRLDPASPWGGFKNSGVGRETGIESFDQFSEPRAVTINTTGKTVDWYADDGQLKRLN</sequence>
<evidence type="ECO:0000256" key="1">
    <source>
        <dbReference type="ARBA" id="ARBA00009986"/>
    </source>
</evidence>
<dbReference type="EMBL" id="CADIKF010000005">
    <property type="protein sequence ID" value="CAB3750332.1"/>
    <property type="molecule type" value="Genomic_DNA"/>
</dbReference>
<protein>
    <submittedName>
        <fullName evidence="4">Phenylacetaldehyde dehydrogenase</fullName>
        <ecNumber evidence="4">1.2.1.39</ecNumber>
    </submittedName>
</protein>
<reference evidence="4 5" key="1">
    <citation type="submission" date="2020-04" db="EMBL/GenBank/DDBJ databases">
        <authorList>
            <person name="De Canck E."/>
        </authorList>
    </citation>
    <scope>NUCLEOTIDE SEQUENCE [LARGE SCALE GENOMIC DNA]</scope>
    <source>
        <strain evidence="4 5">LMG 29739</strain>
    </source>
</reference>
<dbReference type="Gene3D" id="3.40.605.10">
    <property type="entry name" value="Aldehyde Dehydrogenase, Chain A, domain 1"/>
    <property type="match status" value="1"/>
</dbReference>
<evidence type="ECO:0000313" key="5">
    <source>
        <dbReference type="Proteomes" id="UP000494329"/>
    </source>
</evidence>
<dbReference type="Pfam" id="PF00171">
    <property type="entry name" value="Aldedh"/>
    <property type="match status" value="1"/>
</dbReference>
<evidence type="ECO:0000313" key="4">
    <source>
        <dbReference type="EMBL" id="CAB3750332.1"/>
    </source>
</evidence>
<accession>A0A6J5DB12</accession>
<dbReference type="PANTHER" id="PTHR11699">
    <property type="entry name" value="ALDEHYDE DEHYDROGENASE-RELATED"/>
    <property type="match status" value="1"/>
</dbReference>
<comment type="similarity">
    <text evidence="1">Belongs to the aldehyde dehydrogenase family.</text>
</comment>